<dbReference type="Proteomes" id="UP000256601">
    <property type="component" value="Unassembled WGS sequence"/>
</dbReference>
<dbReference type="EMBL" id="KZ859020">
    <property type="protein sequence ID" value="RDW24807.1"/>
    <property type="molecule type" value="Genomic_DNA"/>
</dbReference>
<dbReference type="PANTHER" id="PTHR36169:SF1">
    <property type="entry name" value="ACETATE KINASE EUTQ"/>
    <property type="match status" value="1"/>
</dbReference>
<dbReference type="InterPro" id="IPR011051">
    <property type="entry name" value="RmlC_Cupin_sf"/>
</dbReference>
<evidence type="ECO:0000313" key="2">
    <source>
        <dbReference type="Proteomes" id="UP000256601"/>
    </source>
</evidence>
<dbReference type="InterPro" id="IPR014710">
    <property type="entry name" value="RmlC-like_jellyroll"/>
</dbReference>
<dbReference type="PANTHER" id="PTHR36169">
    <property type="entry name" value="ETHANOLAMINE UTILIZATION PROTEIN EUTQ"/>
    <property type="match status" value="1"/>
</dbReference>
<sequence>MGMIYIKQAQQEHTSTSQLPLIAGNNSYLGDLLNSDAPPDKQLSAGFFRQLKGEPLKYKYDYDEMKICVEGGMRVSDGTQTVDAKPGDIFYFHDGDEITFDTDDYALNFFVGLRPKGQV</sequence>
<dbReference type="InterPro" id="IPR010424">
    <property type="entry name" value="EutQ"/>
</dbReference>
<organism evidence="1 2">
    <name type="scientific">Yarrowia lipolytica</name>
    <name type="common">Candida lipolytica</name>
    <dbReference type="NCBI Taxonomy" id="4952"/>
    <lineage>
        <taxon>Eukaryota</taxon>
        <taxon>Fungi</taxon>
        <taxon>Dikarya</taxon>
        <taxon>Ascomycota</taxon>
        <taxon>Saccharomycotina</taxon>
        <taxon>Dipodascomycetes</taxon>
        <taxon>Dipodascales</taxon>
        <taxon>Dipodascales incertae sedis</taxon>
        <taxon>Yarrowia</taxon>
    </lineage>
</organism>
<protein>
    <recommendedName>
        <fullName evidence="3">(S)-ureidoglycine aminohydrolase cupin domain-containing protein</fullName>
    </recommendedName>
</protein>
<dbReference type="SUPFAM" id="SSF51182">
    <property type="entry name" value="RmlC-like cupins"/>
    <property type="match status" value="1"/>
</dbReference>
<evidence type="ECO:0000313" key="1">
    <source>
        <dbReference type="EMBL" id="RDW24807.1"/>
    </source>
</evidence>
<reference evidence="1 2" key="1">
    <citation type="submission" date="2018-07" db="EMBL/GenBank/DDBJ databases">
        <title>Draft Genome Assemblies for Five Robust Yarrowia lipolytica Strains Exhibiting High Lipid Production and Pentose Sugar Utilization and Sugar Alcohol Secretion from Undetoxified Lignocellulosic Biomass Hydrolysates.</title>
        <authorList>
            <consortium name="DOE Joint Genome Institute"/>
            <person name="Walker C."/>
            <person name="Ryu S."/>
            <person name="Na H."/>
            <person name="Zane M."/>
            <person name="LaButti K."/>
            <person name="Lipzen A."/>
            <person name="Haridas S."/>
            <person name="Barry K."/>
            <person name="Grigoriev I.V."/>
            <person name="Quarterman J."/>
            <person name="Slininger P."/>
            <person name="Dien B."/>
            <person name="Trinh C.T."/>
        </authorList>
    </citation>
    <scope>NUCLEOTIDE SEQUENCE [LARGE SCALE GENOMIC DNA]</scope>
    <source>
        <strain evidence="1 2">YB392</strain>
    </source>
</reference>
<dbReference type="AlphaFoldDB" id="A0A371C3B1"/>
<dbReference type="VEuPathDB" id="FungiDB:YALI0_D02453g"/>
<dbReference type="Pfam" id="PF06249">
    <property type="entry name" value="EutQ"/>
    <property type="match status" value="1"/>
</dbReference>
<accession>A0A371C3B1</accession>
<dbReference type="VEuPathDB" id="FungiDB:YALI1_D02936g"/>
<gene>
    <name evidence="1" type="ORF">B0I71DRAFT_133658</name>
</gene>
<name>A0A371C3B1_YARLL</name>
<proteinExistence type="predicted"/>
<dbReference type="OMA" id="FTYHAKA"/>
<dbReference type="CDD" id="cd02228">
    <property type="entry name" value="cupin_EutQ"/>
    <property type="match status" value="1"/>
</dbReference>
<evidence type="ECO:0008006" key="3">
    <source>
        <dbReference type="Google" id="ProtNLM"/>
    </source>
</evidence>
<dbReference type="OrthoDB" id="4985585at2759"/>
<dbReference type="Gene3D" id="2.60.120.10">
    <property type="entry name" value="Jelly Rolls"/>
    <property type="match status" value="1"/>
</dbReference>